<dbReference type="Gene3D" id="1.20.1250.20">
    <property type="entry name" value="MFS general substrate transporter like domains"/>
    <property type="match status" value="1"/>
</dbReference>
<comment type="caution">
    <text evidence="2">The sequence shown here is derived from an EMBL/GenBank/DDBJ whole genome shotgun (WGS) entry which is preliminary data.</text>
</comment>
<name>A0AAV4G137_9GAST</name>
<keyword evidence="1" id="KW-0812">Transmembrane</keyword>
<proteinExistence type="predicted"/>
<organism evidence="2 3">
    <name type="scientific">Elysia marginata</name>
    <dbReference type="NCBI Taxonomy" id="1093978"/>
    <lineage>
        <taxon>Eukaryota</taxon>
        <taxon>Metazoa</taxon>
        <taxon>Spiralia</taxon>
        <taxon>Lophotrochozoa</taxon>
        <taxon>Mollusca</taxon>
        <taxon>Gastropoda</taxon>
        <taxon>Heterobranchia</taxon>
        <taxon>Euthyneura</taxon>
        <taxon>Panpulmonata</taxon>
        <taxon>Sacoglossa</taxon>
        <taxon>Placobranchoidea</taxon>
        <taxon>Plakobranchidae</taxon>
        <taxon>Elysia</taxon>
    </lineage>
</organism>
<feature type="transmembrane region" description="Helical" evidence="1">
    <location>
        <begin position="32"/>
        <end position="50"/>
    </location>
</feature>
<evidence type="ECO:0000313" key="2">
    <source>
        <dbReference type="EMBL" id="GFR78685.1"/>
    </source>
</evidence>
<protein>
    <submittedName>
        <fullName evidence="2">Organic cation transporter-like protein</fullName>
    </submittedName>
</protein>
<dbReference type="EMBL" id="BMAT01008139">
    <property type="protein sequence ID" value="GFR78685.1"/>
    <property type="molecule type" value="Genomic_DNA"/>
</dbReference>
<evidence type="ECO:0000313" key="3">
    <source>
        <dbReference type="Proteomes" id="UP000762676"/>
    </source>
</evidence>
<keyword evidence="1" id="KW-1133">Transmembrane helix</keyword>
<keyword evidence="1" id="KW-0472">Membrane</keyword>
<evidence type="ECO:0000256" key="1">
    <source>
        <dbReference type="SAM" id="Phobius"/>
    </source>
</evidence>
<keyword evidence="3" id="KW-1185">Reference proteome</keyword>
<dbReference type="AlphaFoldDB" id="A0AAV4G137"/>
<gene>
    <name evidence="2" type="ORF">ElyMa_004001000</name>
</gene>
<dbReference type="Proteomes" id="UP000762676">
    <property type="component" value="Unassembled WGS sequence"/>
</dbReference>
<reference evidence="2 3" key="1">
    <citation type="journal article" date="2021" name="Elife">
        <title>Chloroplast acquisition without the gene transfer in kleptoplastic sea slugs, Plakobranchus ocellatus.</title>
        <authorList>
            <person name="Maeda T."/>
            <person name="Takahashi S."/>
            <person name="Yoshida T."/>
            <person name="Shimamura S."/>
            <person name="Takaki Y."/>
            <person name="Nagai Y."/>
            <person name="Toyoda A."/>
            <person name="Suzuki Y."/>
            <person name="Arimoto A."/>
            <person name="Ishii H."/>
            <person name="Satoh N."/>
            <person name="Nishiyama T."/>
            <person name="Hasebe M."/>
            <person name="Maruyama T."/>
            <person name="Minagawa J."/>
            <person name="Obokata J."/>
            <person name="Shigenobu S."/>
        </authorList>
    </citation>
    <scope>NUCLEOTIDE SEQUENCE [LARGE SCALE GENOMIC DNA]</scope>
</reference>
<accession>A0AAV4G137</accession>
<dbReference type="SUPFAM" id="SSF103473">
    <property type="entry name" value="MFS general substrate transporter"/>
    <property type="match status" value="1"/>
</dbReference>
<dbReference type="InterPro" id="IPR036259">
    <property type="entry name" value="MFS_trans_sf"/>
</dbReference>
<sequence length="101" mass="10970">MGVGLCTLFGRLGSALAPQVSALRYVAFAQLPPLIFAAFAFSGAMLVLLLPETNGQRLPDTIEDVEEQSSSLEPSEKLKPKSMELEAVHMNSFLFQKEGEI</sequence>